<reference evidence="1" key="2">
    <citation type="journal article" date="2015" name="Fish Shellfish Immunol.">
        <title>Early steps in the European eel (Anguilla anguilla)-Vibrio vulnificus interaction in the gills: Role of the RtxA13 toxin.</title>
        <authorList>
            <person name="Callol A."/>
            <person name="Pajuelo D."/>
            <person name="Ebbesson L."/>
            <person name="Teles M."/>
            <person name="MacKenzie S."/>
            <person name="Amaro C."/>
        </authorList>
    </citation>
    <scope>NUCLEOTIDE SEQUENCE</scope>
</reference>
<dbReference type="EMBL" id="GBXM01043811">
    <property type="protein sequence ID" value="JAH64766.1"/>
    <property type="molecule type" value="Transcribed_RNA"/>
</dbReference>
<sequence>MLLRTFALML</sequence>
<reference evidence="1" key="1">
    <citation type="submission" date="2014-11" db="EMBL/GenBank/DDBJ databases">
        <authorList>
            <person name="Amaro Gonzalez C."/>
        </authorList>
    </citation>
    <scope>NUCLEOTIDE SEQUENCE</scope>
</reference>
<protein>
    <submittedName>
        <fullName evidence="1">Uncharacterized protein</fullName>
    </submittedName>
</protein>
<proteinExistence type="predicted"/>
<evidence type="ECO:0000313" key="1">
    <source>
        <dbReference type="EMBL" id="JAH64766.1"/>
    </source>
</evidence>
<accession>A0A0E9UG75</accession>
<name>A0A0E9UG75_ANGAN</name>
<organism evidence="1">
    <name type="scientific">Anguilla anguilla</name>
    <name type="common">European freshwater eel</name>
    <name type="synonym">Muraena anguilla</name>
    <dbReference type="NCBI Taxonomy" id="7936"/>
    <lineage>
        <taxon>Eukaryota</taxon>
        <taxon>Metazoa</taxon>
        <taxon>Chordata</taxon>
        <taxon>Craniata</taxon>
        <taxon>Vertebrata</taxon>
        <taxon>Euteleostomi</taxon>
        <taxon>Actinopterygii</taxon>
        <taxon>Neopterygii</taxon>
        <taxon>Teleostei</taxon>
        <taxon>Anguilliformes</taxon>
        <taxon>Anguillidae</taxon>
        <taxon>Anguilla</taxon>
    </lineage>
</organism>